<dbReference type="SUPFAM" id="SSF101941">
    <property type="entry name" value="NAC domain"/>
    <property type="match status" value="1"/>
</dbReference>
<keyword evidence="2" id="KW-0805">Transcription regulation</keyword>
<dbReference type="Gramene" id="TraesCS3B02G092900.3">
    <property type="protein sequence ID" value="TraesCS3B02G092900.3"/>
    <property type="gene ID" value="TraesCS3B02G092900"/>
</dbReference>
<dbReference type="Gramene" id="TraesSYM3B03G01590160.1">
    <property type="protein sequence ID" value="TraesSYM3B03G01590160.1"/>
    <property type="gene ID" value="TraesSYM3B03G01590160"/>
</dbReference>
<dbReference type="Gramene" id="TraesCS3B03G0216800.3">
    <property type="protein sequence ID" value="TraesCS3B03G0216800.3.CDS"/>
    <property type="gene ID" value="TraesCS3B03G0216800"/>
</dbReference>
<keyword evidence="5" id="KW-0539">Nucleus</keyword>
<reference evidence="7" key="2">
    <citation type="submission" date="2018-10" db="UniProtKB">
        <authorList>
            <consortium name="EnsemblPlants"/>
        </authorList>
    </citation>
    <scope>IDENTIFICATION</scope>
</reference>
<organism evidence="7">
    <name type="scientific">Triticum aestivum</name>
    <name type="common">Wheat</name>
    <dbReference type="NCBI Taxonomy" id="4565"/>
    <lineage>
        <taxon>Eukaryota</taxon>
        <taxon>Viridiplantae</taxon>
        <taxon>Streptophyta</taxon>
        <taxon>Embryophyta</taxon>
        <taxon>Tracheophyta</taxon>
        <taxon>Spermatophyta</taxon>
        <taxon>Magnoliopsida</taxon>
        <taxon>Liliopsida</taxon>
        <taxon>Poales</taxon>
        <taxon>Poaceae</taxon>
        <taxon>BOP clade</taxon>
        <taxon>Pooideae</taxon>
        <taxon>Triticodae</taxon>
        <taxon>Triticeae</taxon>
        <taxon>Triticinae</taxon>
        <taxon>Triticum</taxon>
    </lineage>
</organism>
<evidence type="ECO:0000256" key="4">
    <source>
        <dbReference type="ARBA" id="ARBA00023163"/>
    </source>
</evidence>
<dbReference type="Gramene" id="TraesARI3B03G01590580.1">
    <property type="protein sequence ID" value="TraesARI3B03G01590580.1"/>
    <property type="gene ID" value="TraesARI3B03G01590580"/>
</dbReference>
<dbReference type="OrthoDB" id="1424968at2759"/>
<accession>A0A3B6FG39</accession>
<keyword evidence="8" id="KW-1185">Reference proteome</keyword>
<dbReference type="GO" id="GO:0005634">
    <property type="term" value="C:nucleus"/>
    <property type="evidence" value="ECO:0007669"/>
    <property type="project" value="UniProtKB-SubCell"/>
</dbReference>
<dbReference type="STRING" id="4565.A0A3B6FG39"/>
<dbReference type="PROSITE" id="PS51005">
    <property type="entry name" value="NAC"/>
    <property type="match status" value="1"/>
</dbReference>
<evidence type="ECO:0000313" key="7">
    <source>
        <dbReference type="EnsemblPlants" id="TraesCS3B02G092900.3"/>
    </source>
</evidence>
<dbReference type="GO" id="GO:0003677">
    <property type="term" value="F:DNA binding"/>
    <property type="evidence" value="ECO:0007669"/>
    <property type="project" value="UniProtKB-KW"/>
</dbReference>
<dbReference type="AlphaFoldDB" id="A0A3B6FG39"/>
<dbReference type="SMR" id="A0A3B6FG39"/>
<protein>
    <recommendedName>
        <fullName evidence="6">NAC domain-containing protein</fullName>
    </recommendedName>
</protein>
<evidence type="ECO:0000256" key="1">
    <source>
        <dbReference type="ARBA" id="ARBA00004123"/>
    </source>
</evidence>
<dbReference type="InterPro" id="IPR036093">
    <property type="entry name" value="NAC_dom_sf"/>
</dbReference>
<dbReference type="FunFam" id="2.170.150.80:FF:000006">
    <property type="entry name" value="NAC domain-containing protein 100-like"/>
    <property type="match status" value="1"/>
</dbReference>
<dbReference type="Gramene" id="TraesPARA_EIv1.0_1025680.1">
    <property type="protein sequence ID" value="TraesPARA_EIv1.0_1025680.1.CDS"/>
    <property type="gene ID" value="TraesPARA_EIv1.0_1025680"/>
</dbReference>
<dbReference type="Pfam" id="PF02365">
    <property type="entry name" value="NAM"/>
    <property type="match status" value="1"/>
</dbReference>
<keyword evidence="3" id="KW-0238">DNA-binding</keyword>
<proteinExistence type="predicted"/>
<dbReference type="PANTHER" id="PTHR31744:SF76">
    <property type="entry name" value="NAC DOMAIN-CONTAINING PROTEIN"/>
    <property type="match status" value="1"/>
</dbReference>
<sequence>MEKHLQVQQQQQLKLPSGFRFHPTDVEIITAYLVPKVLKKPFDTREVGEVDLNKHDPWELPEMANMGEKEWYFFSQKDHKYPTGIRTNRATTAGYWKATGKDKEIFHPPTMSLIGTKKTLVFYKGRAHKGEKTNWIMHEYRLERGKQPAPNLPTDITNTSTINASSKEEYVVCRIFHKSIGLKKVVMSSFAMPMPMVVERQHGFLESITLPPLMDYNASSSLAPPLLVTASSLYQLQATGASLSMMEGVFLPMMNGHYFGNHHHHQMMAVPPKPSIPFYHHQQQEQQQHQMMQMMSMDMIVDQGFMVRVEPRSEPSSIVLQEDFLIALSKNDPGNDTTTTSDEIMSMNMGMDGMWKY</sequence>
<dbReference type="RefSeq" id="XP_044344174.1">
    <property type="nucleotide sequence ID" value="XM_044488239.1"/>
</dbReference>
<name>A0A3B6FG39_WHEAT</name>
<feature type="domain" description="NAC" evidence="6">
    <location>
        <begin position="15"/>
        <end position="178"/>
    </location>
</feature>
<reference evidence="7" key="1">
    <citation type="submission" date="2018-08" db="EMBL/GenBank/DDBJ databases">
        <authorList>
            <person name="Rossello M."/>
        </authorList>
    </citation>
    <scope>NUCLEOTIDE SEQUENCE [LARGE SCALE GENOMIC DNA]</scope>
    <source>
        <strain evidence="7">cv. Chinese Spring</strain>
    </source>
</reference>
<dbReference type="Gramene" id="TraesJUL3B03G01580410.1">
    <property type="protein sequence ID" value="TraesJUL3B03G01580410.1"/>
    <property type="gene ID" value="TraesJUL3B03G01580410"/>
</dbReference>
<dbReference type="GeneID" id="123064839"/>
<gene>
    <name evidence="7" type="primary">LOC123064839</name>
</gene>
<dbReference type="EnsemblPlants" id="TraesCS3B02G092900.3">
    <property type="protein sequence ID" value="TraesCS3B02G092900.3"/>
    <property type="gene ID" value="TraesCS3B02G092900"/>
</dbReference>
<dbReference type="InterPro" id="IPR003441">
    <property type="entry name" value="NAC-dom"/>
</dbReference>
<evidence type="ECO:0000256" key="5">
    <source>
        <dbReference type="ARBA" id="ARBA00023242"/>
    </source>
</evidence>
<dbReference type="GO" id="GO:0006355">
    <property type="term" value="P:regulation of DNA-templated transcription"/>
    <property type="evidence" value="ECO:0007669"/>
    <property type="project" value="InterPro"/>
</dbReference>
<evidence type="ECO:0000256" key="2">
    <source>
        <dbReference type="ARBA" id="ARBA00023015"/>
    </source>
</evidence>
<dbReference type="Gene3D" id="2.170.150.80">
    <property type="entry name" value="NAC domain"/>
    <property type="match status" value="1"/>
</dbReference>
<evidence type="ECO:0000313" key="8">
    <source>
        <dbReference type="Proteomes" id="UP000019116"/>
    </source>
</evidence>
<dbReference type="PaxDb" id="4565-Traes_3B_DDC9F08B5.2"/>
<keyword evidence="4" id="KW-0804">Transcription</keyword>
<dbReference type="Proteomes" id="UP000019116">
    <property type="component" value="Chromosome 3B"/>
</dbReference>
<evidence type="ECO:0000259" key="6">
    <source>
        <dbReference type="PROSITE" id="PS51005"/>
    </source>
</evidence>
<dbReference type="Gramene" id="TraesNOR3B03G01589980.1">
    <property type="protein sequence ID" value="TraesNOR3B03G01589980.1"/>
    <property type="gene ID" value="TraesNOR3B03G01589980"/>
</dbReference>
<dbReference type="PANTHER" id="PTHR31744">
    <property type="entry name" value="PROTEIN CUP-SHAPED COTYLEDON 2-RELATED"/>
    <property type="match status" value="1"/>
</dbReference>
<evidence type="ECO:0000256" key="3">
    <source>
        <dbReference type="ARBA" id="ARBA00023125"/>
    </source>
</evidence>
<comment type="subcellular location">
    <subcellularLocation>
        <location evidence="1">Nucleus</location>
    </subcellularLocation>
</comment>